<evidence type="ECO:0000313" key="2">
    <source>
        <dbReference type="EMBL" id="MCI4684124.1"/>
    </source>
</evidence>
<organism evidence="2 3">
    <name type="scientific">Candidatus Rhodoblastus alkanivorans</name>
    <dbReference type="NCBI Taxonomy" id="2954117"/>
    <lineage>
        <taxon>Bacteria</taxon>
        <taxon>Pseudomonadati</taxon>
        <taxon>Pseudomonadota</taxon>
        <taxon>Alphaproteobacteria</taxon>
        <taxon>Hyphomicrobiales</taxon>
        <taxon>Rhodoblastaceae</taxon>
        <taxon>Rhodoblastus</taxon>
    </lineage>
</organism>
<dbReference type="Proteomes" id="UP001139104">
    <property type="component" value="Unassembled WGS sequence"/>
</dbReference>
<dbReference type="Gene3D" id="2.10.10.30">
    <property type="match status" value="1"/>
</dbReference>
<name>A0ABS9Z928_9HYPH</name>
<dbReference type="InterPro" id="IPR041352">
    <property type="entry name" value="Mtd_N"/>
</dbReference>
<dbReference type="Pfam" id="PF18454">
    <property type="entry name" value="Mtd_N"/>
    <property type="match status" value="1"/>
</dbReference>
<accession>A0ABS9Z928</accession>
<sequence>MSVQVKRRRDTAANVAAYAGAQGELIVDTTNNRVTVHDGATPGGFPAAKLSEVLTGTTAVTPIAQGANGAAIKFQVIEQTVNLSSGTSVAAGTPIPADCIVFGVGCRVLTAVTGAPSFNLGTSGSATQFGGSLGVAAGSTNYGIVGPYGCYSATNVLVASTGAAFTGGQVRLSFHIMLISPPTS</sequence>
<proteinExistence type="predicted"/>
<reference evidence="2" key="1">
    <citation type="journal article" date="2022" name="ISME J.">
        <title>Identification of active gaseous-alkane degraders at natural gas seeps.</title>
        <authorList>
            <person name="Farhan Ul Haque M."/>
            <person name="Hernandez M."/>
            <person name="Crombie A.T."/>
            <person name="Murrell J.C."/>
        </authorList>
    </citation>
    <scope>NUCLEOTIDE SEQUENCE</scope>
    <source>
        <strain evidence="2">PC2</strain>
    </source>
</reference>
<feature type="domain" description="Major tropism determinant N-terminal" evidence="1">
    <location>
        <begin position="5"/>
        <end position="41"/>
    </location>
</feature>
<keyword evidence="3" id="KW-1185">Reference proteome</keyword>
<dbReference type="EMBL" id="JAIVFP010000001">
    <property type="protein sequence ID" value="MCI4684124.1"/>
    <property type="molecule type" value="Genomic_DNA"/>
</dbReference>
<dbReference type="RefSeq" id="WP_243068034.1">
    <property type="nucleotide sequence ID" value="NZ_JAIVFK010000039.1"/>
</dbReference>
<evidence type="ECO:0000259" key="1">
    <source>
        <dbReference type="Pfam" id="PF18454"/>
    </source>
</evidence>
<protein>
    <recommendedName>
        <fullName evidence="1">Major tropism determinant N-terminal domain-containing protein</fullName>
    </recommendedName>
</protein>
<evidence type="ECO:0000313" key="3">
    <source>
        <dbReference type="Proteomes" id="UP001139104"/>
    </source>
</evidence>
<comment type="caution">
    <text evidence="2">The sequence shown here is derived from an EMBL/GenBank/DDBJ whole genome shotgun (WGS) entry which is preliminary data.</text>
</comment>
<gene>
    <name evidence="2" type="ORF">K2U94_15380</name>
</gene>